<keyword evidence="7" id="KW-1185">Reference proteome</keyword>
<evidence type="ECO:0000256" key="4">
    <source>
        <dbReference type="ARBA" id="ARBA00022927"/>
    </source>
</evidence>
<dbReference type="Proteomes" id="UP000254572">
    <property type="component" value="Unassembled WGS sequence"/>
</dbReference>
<dbReference type="EMBL" id="UFUW01000001">
    <property type="protein sequence ID" value="SUX17350.1"/>
    <property type="molecule type" value="Genomic_DNA"/>
</dbReference>
<dbReference type="Pfam" id="PF03548">
    <property type="entry name" value="LolA"/>
    <property type="match status" value="1"/>
</dbReference>
<comment type="subunit">
    <text evidence="1">Monomer.</text>
</comment>
<keyword evidence="6" id="KW-0449">Lipoprotein</keyword>
<dbReference type="OrthoDB" id="7025041at2"/>
<dbReference type="CDD" id="cd16325">
    <property type="entry name" value="LolA"/>
    <property type="match status" value="1"/>
</dbReference>
<feature type="signal peptide" evidence="5">
    <location>
        <begin position="1"/>
        <end position="23"/>
    </location>
</feature>
<protein>
    <submittedName>
        <fullName evidence="6">Lipoprotein chaperone</fullName>
    </submittedName>
</protein>
<sequence length="186" mass="20762">MTRSRFIRLLAALCACATLPVHAAISVADITAQLRRQPEPAGTFTQTRYLRGMNRPLIASGRFALQQGALYWNLEKPFASSLRITADGVSQWQGENWQPTGTTAANEAQTRLFLAFLRADEATLSEYFNITAGGETAAWTLQLLPKTALMRQIFDRIDIRGGAYVEQVILEETQGDKSELRFHVEQ</sequence>
<dbReference type="GO" id="GO:0015031">
    <property type="term" value="P:protein transport"/>
    <property type="evidence" value="ECO:0007669"/>
    <property type="project" value="UniProtKB-KW"/>
</dbReference>
<evidence type="ECO:0000256" key="1">
    <source>
        <dbReference type="ARBA" id="ARBA00011245"/>
    </source>
</evidence>
<keyword evidence="4" id="KW-0653">Protein transport</keyword>
<proteinExistence type="predicted"/>
<evidence type="ECO:0000256" key="5">
    <source>
        <dbReference type="SAM" id="SignalP"/>
    </source>
</evidence>
<keyword evidence="3 5" id="KW-0732">Signal</keyword>
<gene>
    <name evidence="6" type="ORF">NCTC13294_00029</name>
</gene>
<dbReference type="SUPFAM" id="SSF89392">
    <property type="entry name" value="Prokaryotic lipoproteins and lipoprotein localization factors"/>
    <property type="match status" value="1"/>
</dbReference>
<keyword evidence="2" id="KW-0813">Transport</keyword>
<dbReference type="InterPro" id="IPR004564">
    <property type="entry name" value="OM_lipoprot_carrier_LolA-like"/>
</dbReference>
<feature type="chain" id="PRO_5016591151" evidence="5">
    <location>
        <begin position="24"/>
        <end position="186"/>
    </location>
</feature>
<evidence type="ECO:0000313" key="7">
    <source>
        <dbReference type="Proteomes" id="UP000254572"/>
    </source>
</evidence>
<evidence type="ECO:0000313" key="6">
    <source>
        <dbReference type="EMBL" id="SUX17350.1"/>
    </source>
</evidence>
<accession>A0A381DW96</accession>
<evidence type="ECO:0000256" key="3">
    <source>
        <dbReference type="ARBA" id="ARBA00022729"/>
    </source>
</evidence>
<dbReference type="InterPro" id="IPR029046">
    <property type="entry name" value="LolA/LolB/LppX"/>
</dbReference>
<dbReference type="AlphaFoldDB" id="A0A381DW96"/>
<evidence type="ECO:0000256" key="2">
    <source>
        <dbReference type="ARBA" id="ARBA00022448"/>
    </source>
</evidence>
<dbReference type="RefSeq" id="WP_115610394.1">
    <property type="nucleotide sequence ID" value="NZ_JBHLZC010000001.1"/>
</dbReference>
<name>A0A381DW96_9GAMM</name>
<organism evidence="6 7">
    <name type="scientific">Cardiobacterium valvarum</name>
    <dbReference type="NCBI Taxonomy" id="194702"/>
    <lineage>
        <taxon>Bacteria</taxon>
        <taxon>Pseudomonadati</taxon>
        <taxon>Pseudomonadota</taxon>
        <taxon>Gammaproteobacteria</taxon>
        <taxon>Cardiobacteriales</taxon>
        <taxon>Cardiobacteriaceae</taxon>
        <taxon>Cardiobacterium</taxon>
    </lineage>
</organism>
<reference evidence="6 7" key="1">
    <citation type="submission" date="2018-06" db="EMBL/GenBank/DDBJ databases">
        <authorList>
            <consortium name="Pathogen Informatics"/>
            <person name="Doyle S."/>
        </authorList>
    </citation>
    <scope>NUCLEOTIDE SEQUENCE [LARGE SCALE GENOMIC DNA]</scope>
    <source>
        <strain evidence="6 7">NCTC13294</strain>
    </source>
</reference>
<dbReference type="Gene3D" id="2.50.20.10">
    <property type="entry name" value="Lipoprotein localisation LolA/LolB/LppX"/>
    <property type="match status" value="1"/>
</dbReference>